<evidence type="ECO:0000256" key="10">
    <source>
        <dbReference type="ARBA" id="ARBA00023239"/>
    </source>
</evidence>
<evidence type="ECO:0000256" key="9">
    <source>
        <dbReference type="ARBA" id="ARBA00023136"/>
    </source>
</evidence>
<dbReference type="GO" id="GO:0006783">
    <property type="term" value="P:heme biosynthetic process"/>
    <property type="evidence" value="ECO:0007669"/>
    <property type="project" value="UniProtKB-UniRule"/>
</dbReference>
<keyword evidence="9" id="KW-0472">Membrane</keyword>
<gene>
    <name evidence="13" type="ORF">KGF56_003746</name>
</gene>
<dbReference type="CDD" id="cd03411">
    <property type="entry name" value="Ferrochelatase_N"/>
    <property type="match status" value="1"/>
</dbReference>
<evidence type="ECO:0000313" key="14">
    <source>
        <dbReference type="Proteomes" id="UP001202479"/>
    </source>
</evidence>
<evidence type="ECO:0000256" key="1">
    <source>
        <dbReference type="ARBA" id="ARBA00004443"/>
    </source>
</evidence>
<proteinExistence type="inferred from homology"/>
<evidence type="ECO:0000256" key="4">
    <source>
        <dbReference type="ARBA" id="ARBA00022792"/>
    </source>
</evidence>
<sequence length="428" mass="48093">MLIKPLKQQVFLTTWKVSTRFNSTANAASTLVAKSSSSSLLSSSMLPTGRVSTRFNSTLVAKSSLSSSSSSSPTGIVFMNMGGPSKKEETYDFLLRLFQDGDLIPFGIFQKPLGKFIAKRRTPKIEAHYEEIGGGSPIRKWSEYQCQKVCEILDKTNPETAPHLPYVAFRYAKPLTEETLAVMLKDGVKRAVAFSQYPQFSYSTTGSSINELYRQTLKHDPERSIEWSIIDRWPQQTGLVQAFANNIKEKLAEFPPQVRNEVIILFSAHSLPMDIVNLGDSYPAEVAATVYKVMELLKFSNPYRLVWQSQVGPKPWLGAQTAKIIDKLEKREDTKGIILVPIAFTSDHIETLHELDIEIMEEAKNPHKIKRAESMNQNELFISGLADLVKDHLQSGKKYSNQLELDCILGGERATDTFKHPSELFGKH</sequence>
<dbReference type="PROSITE" id="PS00534">
    <property type="entry name" value="FERROCHELATASE"/>
    <property type="match status" value="1"/>
</dbReference>
<evidence type="ECO:0000256" key="7">
    <source>
        <dbReference type="ARBA" id="ARBA00023128"/>
    </source>
</evidence>
<evidence type="ECO:0000256" key="6">
    <source>
        <dbReference type="ARBA" id="ARBA00023004"/>
    </source>
</evidence>
<evidence type="ECO:0000256" key="8">
    <source>
        <dbReference type="ARBA" id="ARBA00023133"/>
    </source>
</evidence>
<dbReference type="RefSeq" id="XP_049179209.1">
    <property type="nucleotide sequence ID" value="XM_049325111.1"/>
</dbReference>
<evidence type="ECO:0000313" key="13">
    <source>
        <dbReference type="EMBL" id="KAI3403462.2"/>
    </source>
</evidence>
<name>A0AAI9SV37_9ASCO</name>
<dbReference type="PANTHER" id="PTHR11108">
    <property type="entry name" value="FERROCHELATASE"/>
    <property type="match status" value="1"/>
</dbReference>
<comment type="subcellular location">
    <subcellularLocation>
        <location evidence="1">Mitochondrion inner membrane</location>
        <topology evidence="1">Peripheral membrane protein</topology>
        <orientation evidence="1">Matrix side</orientation>
    </subcellularLocation>
</comment>
<dbReference type="NCBIfam" id="TIGR00109">
    <property type="entry name" value="hemH"/>
    <property type="match status" value="1"/>
</dbReference>
<keyword evidence="14" id="KW-1185">Reference proteome</keyword>
<dbReference type="CDD" id="cd00419">
    <property type="entry name" value="Ferrochelatase_C"/>
    <property type="match status" value="1"/>
</dbReference>
<dbReference type="Pfam" id="PF00762">
    <property type="entry name" value="Ferrochelatase"/>
    <property type="match status" value="1"/>
</dbReference>
<comment type="similarity">
    <text evidence="3 12">Belongs to the ferrochelatase family.</text>
</comment>
<accession>A0AAI9SV37</accession>
<keyword evidence="10 12" id="KW-0456">Lyase</keyword>
<evidence type="ECO:0000256" key="2">
    <source>
        <dbReference type="ARBA" id="ARBA00004943"/>
    </source>
</evidence>
<evidence type="ECO:0000256" key="12">
    <source>
        <dbReference type="RuleBase" id="RU000607"/>
    </source>
</evidence>
<evidence type="ECO:0000256" key="3">
    <source>
        <dbReference type="ARBA" id="ARBA00007718"/>
    </source>
</evidence>
<keyword evidence="4 12" id="KW-0999">Mitochondrion inner membrane</keyword>
<comment type="caution">
    <text evidence="13">The sequence shown here is derived from an EMBL/GenBank/DDBJ whole genome shotgun (WGS) entry which is preliminary data.</text>
</comment>
<dbReference type="GO" id="GO:0004325">
    <property type="term" value="F:ferrochelatase activity"/>
    <property type="evidence" value="ECO:0007669"/>
    <property type="project" value="UniProtKB-UniRule"/>
</dbReference>
<dbReference type="GO" id="GO:0005743">
    <property type="term" value="C:mitochondrial inner membrane"/>
    <property type="evidence" value="ECO:0007669"/>
    <property type="project" value="UniProtKB-SubCell"/>
</dbReference>
<dbReference type="HAMAP" id="MF_00323">
    <property type="entry name" value="Ferrochelatase"/>
    <property type="match status" value="1"/>
</dbReference>
<reference evidence="13" key="1">
    <citation type="journal article" date="2022" name="DNA Res.">
        <title>Genome analysis of five recently described species of the CUG-Ser clade uncovers Candida theae as a new hybrid lineage with pathogenic potential in the Candida parapsilosis species complex.</title>
        <authorList>
            <person name="Mixao V."/>
            <person name="Del Olmo V."/>
            <person name="Hegedusova E."/>
            <person name="Saus E."/>
            <person name="Pryszcz L."/>
            <person name="Cillingova A."/>
            <person name="Nosek J."/>
            <person name="Gabaldon T."/>
        </authorList>
    </citation>
    <scope>NUCLEOTIDE SEQUENCE</scope>
    <source>
        <strain evidence="13">CBS 10844</strain>
    </source>
</reference>
<keyword evidence="8 12" id="KW-0350">Heme biosynthesis</keyword>
<evidence type="ECO:0000256" key="5">
    <source>
        <dbReference type="ARBA" id="ARBA00022946"/>
    </source>
</evidence>
<dbReference type="EC" id="4.98.1.1" evidence="12"/>
<keyword evidence="6 12" id="KW-0408">Iron</keyword>
<protein>
    <recommendedName>
        <fullName evidence="12">Ferrochelatase</fullName>
        <ecNumber evidence="12">4.98.1.1</ecNumber>
    </recommendedName>
</protein>
<dbReference type="SUPFAM" id="SSF53800">
    <property type="entry name" value="Chelatase"/>
    <property type="match status" value="1"/>
</dbReference>
<organism evidence="13 14">
    <name type="scientific">Candida oxycetoniae</name>
    <dbReference type="NCBI Taxonomy" id="497107"/>
    <lineage>
        <taxon>Eukaryota</taxon>
        <taxon>Fungi</taxon>
        <taxon>Dikarya</taxon>
        <taxon>Ascomycota</taxon>
        <taxon>Saccharomycotina</taxon>
        <taxon>Pichiomycetes</taxon>
        <taxon>Debaryomycetaceae</taxon>
        <taxon>Candida/Lodderomyces clade</taxon>
        <taxon>Candida</taxon>
    </lineage>
</organism>
<dbReference type="GeneID" id="73381361"/>
<keyword evidence="7" id="KW-0496">Mitochondrion</keyword>
<dbReference type="InterPro" id="IPR033659">
    <property type="entry name" value="Ferrochelatase_N"/>
</dbReference>
<dbReference type="AlphaFoldDB" id="A0AAI9SV37"/>
<comment type="pathway">
    <text evidence="2 12">Porphyrin-containing compound metabolism; protoheme biosynthesis; protoheme from protoporphyrin-IX: step 1/1.</text>
</comment>
<evidence type="ECO:0000256" key="11">
    <source>
        <dbReference type="ARBA" id="ARBA00023244"/>
    </source>
</evidence>
<dbReference type="Gene3D" id="3.40.50.1400">
    <property type="match status" value="2"/>
</dbReference>
<dbReference type="EMBL" id="JAHUZD010000126">
    <property type="protein sequence ID" value="KAI3403462.2"/>
    <property type="molecule type" value="Genomic_DNA"/>
</dbReference>
<dbReference type="InterPro" id="IPR033644">
    <property type="entry name" value="Ferrochelatase_C"/>
</dbReference>
<dbReference type="InterPro" id="IPR019772">
    <property type="entry name" value="Ferrochelatase_AS"/>
</dbReference>
<keyword evidence="11 12" id="KW-0627">Porphyrin biosynthesis</keyword>
<keyword evidence="5" id="KW-0809">Transit peptide</keyword>
<dbReference type="FunFam" id="3.40.50.1400:FF:000003">
    <property type="entry name" value="Ferrochelatase"/>
    <property type="match status" value="1"/>
</dbReference>
<dbReference type="Proteomes" id="UP001202479">
    <property type="component" value="Unassembled WGS sequence"/>
</dbReference>
<dbReference type="PANTHER" id="PTHR11108:SF1">
    <property type="entry name" value="FERROCHELATASE, MITOCHONDRIAL"/>
    <property type="match status" value="1"/>
</dbReference>
<comment type="function">
    <text evidence="12">Catalyzes the ferrous insertion into protoporphyrin IX.</text>
</comment>
<dbReference type="InterPro" id="IPR001015">
    <property type="entry name" value="Ferrochelatase"/>
</dbReference>
<comment type="catalytic activity">
    <reaction evidence="12">
        <text>heme b + 2 H(+) = protoporphyrin IX + Fe(2+)</text>
        <dbReference type="Rhea" id="RHEA:22584"/>
        <dbReference type="ChEBI" id="CHEBI:15378"/>
        <dbReference type="ChEBI" id="CHEBI:29033"/>
        <dbReference type="ChEBI" id="CHEBI:57306"/>
        <dbReference type="ChEBI" id="CHEBI:60344"/>
        <dbReference type="EC" id="4.98.1.1"/>
    </reaction>
</comment>